<organism evidence="7 8">
    <name type="scientific">Halobaculum litoreum</name>
    <dbReference type="NCBI Taxonomy" id="3031998"/>
    <lineage>
        <taxon>Archaea</taxon>
        <taxon>Methanobacteriati</taxon>
        <taxon>Methanobacteriota</taxon>
        <taxon>Stenosarchaea group</taxon>
        <taxon>Halobacteria</taxon>
        <taxon>Halobacteriales</taxon>
        <taxon>Haloferacaceae</taxon>
        <taxon>Halobaculum</taxon>
    </lineage>
</organism>
<evidence type="ECO:0000313" key="7">
    <source>
        <dbReference type="EMBL" id="MFC7136949.1"/>
    </source>
</evidence>
<dbReference type="GO" id="GO:0012505">
    <property type="term" value="C:endomembrane system"/>
    <property type="evidence" value="ECO:0007669"/>
    <property type="project" value="UniProtKB-SubCell"/>
</dbReference>
<dbReference type="SMART" id="SM00752">
    <property type="entry name" value="HTTM"/>
    <property type="match status" value="1"/>
</dbReference>
<gene>
    <name evidence="7" type="ORF">ACFQRB_11685</name>
</gene>
<evidence type="ECO:0000256" key="5">
    <source>
        <dbReference type="SAM" id="Phobius"/>
    </source>
</evidence>
<keyword evidence="8" id="KW-1185">Reference proteome</keyword>
<feature type="transmembrane region" description="Helical" evidence="5">
    <location>
        <begin position="154"/>
        <end position="175"/>
    </location>
</feature>
<keyword evidence="3 5" id="KW-1133">Transmembrane helix</keyword>
<feature type="transmembrane region" description="Helical" evidence="5">
    <location>
        <begin position="63"/>
        <end position="83"/>
    </location>
</feature>
<dbReference type="PANTHER" id="PTHR39535:SF2">
    <property type="entry name" value="HTTM DOMAIN-CONTAINING PROTEIN"/>
    <property type="match status" value="1"/>
</dbReference>
<dbReference type="PANTHER" id="PTHR39535">
    <property type="entry name" value="SPORULATION-DELAYING PROTEIN SDPB"/>
    <property type="match status" value="1"/>
</dbReference>
<feature type="transmembrane region" description="Helical" evidence="5">
    <location>
        <begin position="187"/>
        <end position="206"/>
    </location>
</feature>
<feature type="transmembrane region" description="Helical" evidence="5">
    <location>
        <begin position="117"/>
        <end position="134"/>
    </location>
</feature>
<keyword evidence="2 5" id="KW-0812">Transmembrane</keyword>
<feature type="transmembrane region" description="Helical" evidence="5">
    <location>
        <begin position="212"/>
        <end position="231"/>
    </location>
</feature>
<feature type="domain" description="HTTM-like" evidence="6">
    <location>
        <begin position="1"/>
        <end position="263"/>
    </location>
</feature>
<comment type="caution">
    <text evidence="7">The sequence shown here is derived from an EMBL/GenBank/DDBJ whole genome shotgun (WGS) entry which is preliminary data.</text>
</comment>
<keyword evidence="4 5" id="KW-0472">Membrane</keyword>
<protein>
    <recommendedName>
        <fullName evidence="6">HTTM-like domain-containing protein</fullName>
    </recommendedName>
</protein>
<dbReference type="EMBL" id="JBHSZG010000001">
    <property type="protein sequence ID" value="MFC7136949.1"/>
    <property type="molecule type" value="Genomic_DNA"/>
</dbReference>
<evidence type="ECO:0000256" key="1">
    <source>
        <dbReference type="ARBA" id="ARBA00004127"/>
    </source>
</evidence>
<evidence type="ECO:0000256" key="2">
    <source>
        <dbReference type="ARBA" id="ARBA00022692"/>
    </source>
</evidence>
<dbReference type="AlphaFoldDB" id="A0ABD5XPE5"/>
<sequence>MDPRALVALRVVLGATLLVDVCLRARFLRFFYTDTGVLPRSVLAERFPTVAHASLYTLTGGDWWVAFLFALTGIAAGCLVAGYRTKAAAVCALVLLTGLHVRNPLVLNGGDSLLRRLLLWSVFLPLGTGMAMGANGTRVETAGSADARDGGQLLHPAAVGLLVQPVVVYVANATVKLRGDAWTDGTAVAMVFSLDSFTVLFGDALAGRPRVLAALGVGWLALLCCAPALVATTGRTRALVVGAFAAAHTGMALTLPSGCSPWSA</sequence>
<evidence type="ECO:0000256" key="4">
    <source>
        <dbReference type="ARBA" id="ARBA00023136"/>
    </source>
</evidence>
<reference evidence="7 8" key="1">
    <citation type="journal article" date="2019" name="Int. J. Syst. Evol. Microbiol.">
        <title>The Global Catalogue of Microorganisms (GCM) 10K type strain sequencing project: providing services to taxonomists for standard genome sequencing and annotation.</title>
        <authorList>
            <consortium name="The Broad Institute Genomics Platform"/>
            <consortium name="The Broad Institute Genome Sequencing Center for Infectious Disease"/>
            <person name="Wu L."/>
            <person name="Ma J."/>
        </authorList>
    </citation>
    <scope>NUCLEOTIDE SEQUENCE [LARGE SCALE GENOMIC DNA]</scope>
    <source>
        <strain evidence="7 8">DT92</strain>
    </source>
</reference>
<evidence type="ECO:0000313" key="8">
    <source>
        <dbReference type="Proteomes" id="UP001596368"/>
    </source>
</evidence>
<evidence type="ECO:0000259" key="6">
    <source>
        <dbReference type="SMART" id="SM00752"/>
    </source>
</evidence>
<proteinExistence type="predicted"/>
<comment type="subcellular location">
    <subcellularLocation>
        <location evidence="1">Endomembrane system</location>
        <topology evidence="1">Multi-pass membrane protein</topology>
    </subcellularLocation>
</comment>
<dbReference type="InterPro" id="IPR011020">
    <property type="entry name" value="HTTM-like"/>
</dbReference>
<accession>A0ABD5XPE5</accession>
<evidence type="ECO:0000256" key="3">
    <source>
        <dbReference type="ARBA" id="ARBA00022989"/>
    </source>
</evidence>
<feature type="transmembrane region" description="Helical" evidence="5">
    <location>
        <begin position="238"/>
        <end position="255"/>
    </location>
</feature>
<name>A0ABD5XPE5_9EURY</name>
<dbReference type="Proteomes" id="UP001596368">
    <property type="component" value="Unassembled WGS sequence"/>
</dbReference>
<dbReference type="InterPro" id="IPR052964">
    <property type="entry name" value="Sporulation_signal_mat"/>
</dbReference>